<proteinExistence type="predicted"/>
<protein>
    <submittedName>
        <fullName evidence="2">Uncharacterized protein</fullName>
    </submittedName>
</protein>
<dbReference type="EMBL" id="FXZE01000022">
    <property type="protein sequence ID" value="SMY00948.1"/>
    <property type="molecule type" value="Genomic_DNA"/>
</dbReference>
<reference evidence="3" key="1">
    <citation type="submission" date="2017-03" db="EMBL/GenBank/DDBJ databases">
        <authorList>
            <person name="Monnet C."/>
        </authorList>
    </citation>
    <scope>NUCLEOTIDE SEQUENCE [LARGE SCALE GENOMIC DNA]</scope>
    <source>
        <strain evidence="3">P10</strain>
    </source>
</reference>
<sequence length="605" mass="67520">MVSNSTLMRSMPTSDRERPGCPGRIPSGEDDDLVAALRRGIRRFATVANSSPNSEDLVADRDTLAQARSLGDTGVEVDEVVRARKWLMDELSEARNRSYRLPKLGRCRHVLSYAYTRNNKRELEYFSWLLSRLDLDCEIVNLAELRVRRRYGVDCWVRDSVITAFELEASSLLKITPAFLTHLRKFALSVQSAYDSLVDVEPDIFCVANDHSPAPVAFAVVAEYFGFRTVYLQHAEVSTIFPALDFDLSILRNARSRSTYKEIGYSRGDVVVATRNRSRWSSPSRFAESPRALSARDQVDVVVYPSAVVDGERYFRLIERLAANIGIDCLSVKPHPNTKVSIEEVRVDSVKIIDTIPETPHVAVCGNSAVSIELLAAGCIVFQDSCLDGLTRDYYGLVGDGVIPELPGQHLDGPFWGRWNPPNGQGMDVLSDYVSELCTVRNIYDWFEVAPAVLNLFADGASDNERVASARRRAASVRLLFESRNVECSTDDFVAPTGFQCEAAVLSLIELSSDNYLFLALIDQVPSGSCRSVLDLWVIHKLFVFRKISLRAELAKSIANLAVQYAGTSDVARWVRRTARTVLERNGHLYPPVLGGIEKVDSEYV</sequence>
<keyword evidence="3" id="KW-1185">Reference proteome</keyword>
<accession>A0A2H1KMW8</accession>
<evidence type="ECO:0000313" key="3">
    <source>
        <dbReference type="Proteomes" id="UP000234342"/>
    </source>
</evidence>
<dbReference type="Proteomes" id="UP000234342">
    <property type="component" value="Unassembled WGS sequence"/>
</dbReference>
<evidence type="ECO:0000313" key="2">
    <source>
        <dbReference type="EMBL" id="SMY00948.1"/>
    </source>
</evidence>
<evidence type="ECO:0000256" key="1">
    <source>
        <dbReference type="SAM" id="MobiDB-lite"/>
    </source>
</evidence>
<feature type="region of interest" description="Disordered" evidence="1">
    <location>
        <begin position="1"/>
        <end position="29"/>
    </location>
</feature>
<gene>
    <name evidence="2" type="ORF">BANT10_03232</name>
</gene>
<organism evidence="2 3">
    <name type="scientific">Brevibacterium antiquum</name>
    <dbReference type="NCBI Taxonomy" id="234835"/>
    <lineage>
        <taxon>Bacteria</taxon>
        <taxon>Bacillati</taxon>
        <taxon>Actinomycetota</taxon>
        <taxon>Actinomycetes</taxon>
        <taxon>Micrococcales</taxon>
        <taxon>Brevibacteriaceae</taxon>
        <taxon>Brevibacterium</taxon>
    </lineage>
</organism>
<feature type="compositionally biased region" description="Polar residues" evidence="1">
    <location>
        <begin position="1"/>
        <end position="13"/>
    </location>
</feature>
<name>A0A2H1KMW8_9MICO</name>
<dbReference type="AlphaFoldDB" id="A0A2H1KMW8"/>